<proteinExistence type="predicted"/>
<evidence type="ECO:0000313" key="2">
    <source>
        <dbReference type="EMBL" id="QNT77423.1"/>
    </source>
</evidence>
<feature type="region of interest" description="Disordered" evidence="1">
    <location>
        <begin position="94"/>
        <end position="316"/>
    </location>
</feature>
<feature type="region of interest" description="Disordered" evidence="1">
    <location>
        <begin position="330"/>
        <end position="381"/>
    </location>
</feature>
<feature type="compositionally biased region" description="Basic and acidic residues" evidence="1">
    <location>
        <begin position="104"/>
        <end position="171"/>
    </location>
</feature>
<feature type="compositionally biased region" description="Basic and acidic residues" evidence="1">
    <location>
        <begin position="210"/>
        <end position="219"/>
    </location>
</feature>
<feature type="compositionally biased region" description="Pro residues" evidence="1">
    <location>
        <begin position="372"/>
        <end position="381"/>
    </location>
</feature>
<dbReference type="AlphaFoldDB" id="A0A7H1NNR3"/>
<dbReference type="Proteomes" id="UP000516349">
    <property type="component" value="Chromosome"/>
</dbReference>
<evidence type="ECO:0000256" key="1">
    <source>
        <dbReference type="SAM" id="MobiDB-lite"/>
    </source>
</evidence>
<name>A0A7H1NNR3_9PROT</name>
<keyword evidence="3" id="KW-1185">Reference proteome</keyword>
<feature type="compositionally biased region" description="Low complexity" evidence="1">
    <location>
        <begin position="344"/>
        <end position="362"/>
    </location>
</feature>
<feature type="compositionally biased region" description="Polar residues" evidence="1">
    <location>
        <begin position="330"/>
        <end position="343"/>
    </location>
</feature>
<gene>
    <name evidence="2" type="ORF">JGUZn3_01580</name>
</gene>
<accession>A0A7H1NNR3</accession>
<dbReference type="KEGG" id="ebla:JGUZn3_01580"/>
<protein>
    <submittedName>
        <fullName evidence="2">Uncharacterized protein</fullName>
    </submittedName>
</protein>
<feature type="compositionally biased region" description="Polar residues" evidence="1">
    <location>
        <begin position="238"/>
        <end position="247"/>
    </location>
</feature>
<organism evidence="2 3">
    <name type="scientific">Entomobacter blattae</name>
    <dbReference type="NCBI Taxonomy" id="2762277"/>
    <lineage>
        <taxon>Bacteria</taxon>
        <taxon>Pseudomonadati</taxon>
        <taxon>Pseudomonadota</taxon>
        <taxon>Alphaproteobacteria</taxon>
        <taxon>Acetobacterales</taxon>
        <taxon>Acetobacteraceae</taxon>
        <taxon>Entomobacter</taxon>
    </lineage>
</organism>
<reference evidence="2 3" key="1">
    <citation type="submission" date="2020-08" db="EMBL/GenBank/DDBJ databases">
        <title>Complete genome sequence of Entomobacter blattae G55GP.</title>
        <authorList>
            <person name="Poehlein A."/>
            <person name="Guzman J."/>
            <person name="Daniel R."/>
            <person name="Vilcinskas A."/>
        </authorList>
    </citation>
    <scope>NUCLEOTIDE SEQUENCE [LARGE SCALE GENOMIC DNA]</scope>
    <source>
        <strain evidence="2 3">G55GP</strain>
    </source>
</reference>
<dbReference type="RefSeq" id="WP_203413907.1">
    <property type="nucleotide sequence ID" value="NZ_CP060244.1"/>
</dbReference>
<sequence>MIRPFTILCVLCSGFSGLFLYSKKHQTTVLNQQIASIVHDTQRIHDQTSMLKTEWSLLNQPDRLKTLSAKILPSLASMRPDQFVQLASLSSRLPSPITKPLINPREDLGRSVAADHDQATPETKKETEIPDSSEKTLSTEEKVGKKDLSKEKAPTEKESKKPVLETARKSESPTNNSNIASKAKPQAEPALSSVAKTTNALKDKKKTRPKKIEEHKEPMAEEDIAESPLDKLPPLASINKTSINKNGSLPRHGGERKNISAMAANHHPRPAVTDEIEENEAQASPKPVKHKHSTRPKYDDTLSLGQALAQNSEKPHPIAIKAAANISRLHTPSSHSTLASKNVNASGSRTANSSRTSSNNASVLGISSQSALPPPTPFRDE</sequence>
<evidence type="ECO:0000313" key="3">
    <source>
        <dbReference type="Proteomes" id="UP000516349"/>
    </source>
</evidence>
<dbReference type="EMBL" id="CP060244">
    <property type="protein sequence ID" value="QNT77423.1"/>
    <property type="molecule type" value="Genomic_DNA"/>
</dbReference>